<evidence type="ECO:0000259" key="1">
    <source>
        <dbReference type="PROSITE" id="PS51819"/>
    </source>
</evidence>
<dbReference type="RefSeq" id="WP_397081688.1">
    <property type="nucleotide sequence ID" value="NZ_JBITGY010000003.1"/>
</dbReference>
<comment type="caution">
    <text evidence="2">The sequence shown here is derived from an EMBL/GenBank/DDBJ whole genome shotgun (WGS) entry which is preliminary data.</text>
</comment>
<feature type="domain" description="VOC" evidence="1">
    <location>
        <begin position="115"/>
        <end position="229"/>
    </location>
</feature>
<keyword evidence="3" id="KW-1185">Reference proteome</keyword>
<dbReference type="Gene3D" id="3.10.180.10">
    <property type="entry name" value="2,3-Dihydroxybiphenyl 1,2-Dioxygenase, domain 1"/>
    <property type="match status" value="2"/>
</dbReference>
<dbReference type="PANTHER" id="PTHR33993">
    <property type="entry name" value="GLYOXALASE-RELATED"/>
    <property type="match status" value="1"/>
</dbReference>
<organism evidence="2 3">
    <name type="scientific">Nonomuraea typhae</name>
    <dbReference type="NCBI Taxonomy" id="2603600"/>
    <lineage>
        <taxon>Bacteria</taxon>
        <taxon>Bacillati</taxon>
        <taxon>Actinomycetota</taxon>
        <taxon>Actinomycetes</taxon>
        <taxon>Streptosporangiales</taxon>
        <taxon>Streptosporangiaceae</taxon>
        <taxon>Nonomuraea</taxon>
    </lineage>
</organism>
<dbReference type="InterPro" id="IPR052164">
    <property type="entry name" value="Anthracycline_SecMetBiosynth"/>
</dbReference>
<dbReference type="SUPFAM" id="SSF54593">
    <property type="entry name" value="Glyoxalase/Bleomycin resistance protein/Dihydroxybiphenyl dioxygenase"/>
    <property type="match status" value="2"/>
</dbReference>
<name>A0ABW7YRA4_9ACTN</name>
<dbReference type="Proteomes" id="UP001612741">
    <property type="component" value="Unassembled WGS sequence"/>
</dbReference>
<dbReference type="InterPro" id="IPR037523">
    <property type="entry name" value="VOC_core"/>
</dbReference>
<dbReference type="EMBL" id="JBITGY010000003">
    <property type="protein sequence ID" value="MFI6498444.1"/>
    <property type="molecule type" value="Genomic_DNA"/>
</dbReference>
<dbReference type="Pfam" id="PF00903">
    <property type="entry name" value="Glyoxalase"/>
    <property type="match status" value="1"/>
</dbReference>
<dbReference type="Pfam" id="PF18029">
    <property type="entry name" value="Glyoxalase_6"/>
    <property type="match status" value="1"/>
</dbReference>
<evidence type="ECO:0000313" key="3">
    <source>
        <dbReference type="Proteomes" id="UP001612741"/>
    </source>
</evidence>
<sequence length="237" mass="24827">MDFAQGTPCWLQLLTPDAEAARGFYGPLFGWTFDGRFCLAEGRPVAQITEAPGEAWEVYLATPDVDAAAARVGPAGGSVLVEPFDVPGYGRYARAADPAGVPFVLWQAGEFGGSGLGWLDLNTRGGKEIDAFYAAVFGCSPEPVPGEAGYALWRVAGRPVAGRLEMGDAEWAGVPEHWMAYFTVDDVDRVAARAAELGGQVGYGPVDSPYGRLAIVGDPAGAPFTIIPGEGAARAWG</sequence>
<dbReference type="InterPro" id="IPR041581">
    <property type="entry name" value="Glyoxalase_6"/>
</dbReference>
<protein>
    <submittedName>
        <fullName evidence="2">VOC family protein</fullName>
    </submittedName>
</protein>
<feature type="domain" description="VOC" evidence="1">
    <location>
        <begin position="7"/>
        <end position="108"/>
    </location>
</feature>
<proteinExistence type="predicted"/>
<accession>A0ABW7YRA4</accession>
<reference evidence="2 3" key="1">
    <citation type="submission" date="2024-10" db="EMBL/GenBank/DDBJ databases">
        <title>The Natural Products Discovery Center: Release of the First 8490 Sequenced Strains for Exploring Actinobacteria Biosynthetic Diversity.</title>
        <authorList>
            <person name="Kalkreuter E."/>
            <person name="Kautsar S.A."/>
            <person name="Yang D."/>
            <person name="Bader C.D."/>
            <person name="Teijaro C.N."/>
            <person name="Fluegel L."/>
            <person name="Davis C.M."/>
            <person name="Simpson J.R."/>
            <person name="Lauterbach L."/>
            <person name="Steele A.D."/>
            <person name="Gui C."/>
            <person name="Meng S."/>
            <person name="Li G."/>
            <person name="Viehrig K."/>
            <person name="Ye F."/>
            <person name="Su P."/>
            <person name="Kiefer A.F."/>
            <person name="Nichols A."/>
            <person name="Cepeda A.J."/>
            <person name="Yan W."/>
            <person name="Fan B."/>
            <person name="Jiang Y."/>
            <person name="Adhikari A."/>
            <person name="Zheng C.-J."/>
            <person name="Schuster L."/>
            <person name="Cowan T.M."/>
            <person name="Smanski M.J."/>
            <person name="Chevrette M.G."/>
            <person name="De Carvalho L.P.S."/>
            <person name="Shen B."/>
        </authorList>
    </citation>
    <scope>NUCLEOTIDE SEQUENCE [LARGE SCALE GENOMIC DNA]</scope>
    <source>
        <strain evidence="2 3">NPDC050545</strain>
    </source>
</reference>
<dbReference type="InterPro" id="IPR029068">
    <property type="entry name" value="Glyas_Bleomycin-R_OHBP_Dase"/>
</dbReference>
<dbReference type="PANTHER" id="PTHR33993:SF10">
    <property type="entry name" value="CONSERVED PROTEIN"/>
    <property type="match status" value="1"/>
</dbReference>
<evidence type="ECO:0000313" key="2">
    <source>
        <dbReference type="EMBL" id="MFI6498444.1"/>
    </source>
</evidence>
<dbReference type="InterPro" id="IPR004360">
    <property type="entry name" value="Glyas_Fos-R_dOase_dom"/>
</dbReference>
<dbReference type="PROSITE" id="PS51819">
    <property type="entry name" value="VOC"/>
    <property type="match status" value="2"/>
</dbReference>
<gene>
    <name evidence="2" type="ORF">ACIBG2_13710</name>
</gene>
<dbReference type="CDD" id="cd07247">
    <property type="entry name" value="SgaA_N_like"/>
    <property type="match status" value="2"/>
</dbReference>